<feature type="transmembrane region" description="Helical" evidence="2">
    <location>
        <begin position="352"/>
        <end position="377"/>
    </location>
</feature>
<dbReference type="AlphaFoldDB" id="A0A6F8YVK6"/>
<keyword evidence="2" id="KW-0812">Transmembrane</keyword>
<feature type="transmembrane region" description="Helical" evidence="2">
    <location>
        <begin position="409"/>
        <end position="442"/>
    </location>
</feature>
<reference evidence="3 4" key="2">
    <citation type="submission" date="2020-03" db="EMBL/GenBank/DDBJ databases">
        <authorList>
            <person name="Ichikawa N."/>
            <person name="Kimura A."/>
            <person name="Kitahashi Y."/>
            <person name="Uohara A."/>
        </authorList>
    </citation>
    <scope>NUCLEOTIDE SEQUENCE [LARGE SCALE GENOMIC DNA]</scope>
    <source>
        <strain evidence="3 4">NBRC 105367</strain>
    </source>
</reference>
<name>A0A6F8YVK6_9ACTN</name>
<keyword evidence="2" id="KW-1133">Transmembrane helix</keyword>
<evidence type="ECO:0000313" key="4">
    <source>
        <dbReference type="Proteomes" id="UP000503011"/>
    </source>
</evidence>
<dbReference type="PANTHER" id="PTHR34219">
    <property type="entry name" value="IRON-REGULATED INNER MEMBRANE PROTEIN-RELATED"/>
    <property type="match status" value="1"/>
</dbReference>
<feature type="transmembrane region" description="Helical" evidence="2">
    <location>
        <begin position="12"/>
        <end position="34"/>
    </location>
</feature>
<feature type="transmembrane region" description="Helical" evidence="2">
    <location>
        <begin position="149"/>
        <end position="167"/>
    </location>
</feature>
<dbReference type="Pfam" id="PF03929">
    <property type="entry name" value="PepSY_TM"/>
    <property type="match status" value="1"/>
</dbReference>
<dbReference type="PANTHER" id="PTHR34219:SF1">
    <property type="entry name" value="PEPSY DOMAIN-CONTAINING PROTEIN"/>
    <property type="match status" value="1"/>
</dbReference>
<keyword evidence="4" id="KW-1185">Reference proteome</keyword>
<keyword evidence="2" id="KW-0472">Membrane</keyword>
<dbReference type="InterPro" id="IPR005625">
    <property type="entry name" value="PepSY-ass_TM"/>
</dbReference>
<proteinExistence type="predicted"/>
<reference evidence="3 4" key="1">
    <citation type="submission" date="2020-03" db="EMBL/GenBank/DDBJ databases">
        <title>Whole genome shotgun sequence of Phytohabitans suffuscus NBRC 105367.</title>
        <authorList>
            <person name="Komaki H."/>
            <person name="Tamura T."/>
        </authorList>
    </citation>
    <scope>NUCLEOTIDE SEQUENCE [LARGE SCALE GENOMIC DNA]</scope>
    <source>
        <strain evidence="3 4">NBRC 105367</strain>
    </source>
</reference>
<protein>
    <submittedName>
        <fullName evidence="3">Membrane protein</fullName>
    </submittedName>
</protein>
<feature type="region of interest" description="Disordered" evidence="1">
    <location>
        <begin position="453"/>
        <end position="477"/>
    </location>
</feature>
<evidence type="ECO:0000256" key="2">
    <source>
        <dbReference type="SAM" id="Phobius"/>
    </source>
</evidence>
<dbReference type="RefSeq" id="WP_232075405.1">
    <property type="nucleotide sequence ID" value="NZ_AP022871.1"/>
</dbReference>
<gene>
    <name evidence="3" type="ORF">Psuf_073990</name>
</gene>
<evidence type="ECO:0000313" key="3">
    <source>
        <dbReference type="EMBL" id="BCB90086.1"/>
    </source>
</evidence>
<accession>A0A6F8YVK6</accession>
<evidence type="ECO:0000256" key="1">
    <source>
        <dbReference type="SAM" id="MobiDB-lite"/>
    </source>
</evidence>
<dbReference type="EMBL" id="AP022871">
    <property type="protein sequence ID" value="BCB90086.1"/>
    <property type="molecule type" value="Genomic_DNA"/>
</dbReference>
<organism evidence="3 4">
    <name type="scientific">Phytohabitans suffuscus</name>
    <dbReference type="NCBI Taxonomy" id="624315"/>
    <lineage>
        <taxon>Bacteria</taxon>
        <taxon>Bacillati</taxon>
        <taxon>Actinomycetota</taxon>
        <taxon>Actinomycetes</taxon>
        <taxon>Micromonosporales</taxon>
        <taxon>Micromonosporaceae</taxon>
    </lineage>
</organism>
<sequence length="477" mass="50966">MSIGPLVLRLHFYAGILVAPFLAVAALTGLAFVFSPQLDRLVYDHELRVEVGDRPARPLAEQVTAARAAHPDGDLASVVPPVVATDTTKVVFDLPELGEKQHTVYVDPYTNEVRGTLTTWFGETPLQTWLDDLHRNLHLGAVGRHYSELAASWLWVVVLGGLVLWLRRQWTGRRRLRRTVLPDLAAKVGVRRTRSWHAATGVWLAVGLLALSATGLTWSRYAGANFDVLQDGLDAHSPALRTALPGASAGGTGDGGHHEGGTTGAAAFDVSDVDRVTLLARAAGVGGKVEVSPPSEPGTAWTVAQDDPTWPYNWDRAAVDPATGAVVAHSRFAEWPVLAQLSKLGVAFHMGFLFGIANQILLAALAVGLLCVIVWAYRMWWQRRPTRADRAARLGAPPARGAWRRTHPLVAAAVLAVAAAVGWALPLLGVTLAAFLLVDLVVGGLGRRRARRAIPTSPAPAPGPEHAEPGLAGAVER</sequence>
<dbReference type="Proteomes" id="UP000503011">
    <property type="component" value="Chromosome"/>
</dbReference>
<dbReference type="KEGG" id="psuu:Psuf_073990"/>
<feature type="region of interest" description="Disordered" evidence="1">
    <location>
        <begin position="244"/>
        <end position="264"/>
    </location>
</feature>